<dbReference type="RefSeq" id="WP_267225020.1">
    <property type="nucleotide sequence ID" value="NZ_JAPCWC010000054.1"/>
</dbReference>
<protein>
    <submittedName>
        <fullName evidence="1">Uncharacterized protein</fullName>
    </submittedName>
</protein>
<dbReference type="EMBL" id="JBHLTM010000049">
    <property type="protein sequence ID" value="MFC0685457.1"/>
    <property type="molecule type" value="Genomic_DNA"/>
</dbReference>
<gene>
    <name evidence="1" type="ORF">ACFFF8_12690</name>
</gene>
<sequence length="189" mass="21508">MIFDQYQQIKTDLYCTEPDLLICSSADEAFPYRLIFWHTEIDYAEAQRRIGVYGVRGKNYRLWRNPSIGGNGAVSVIETDDMHAETTLGAGLVSTRFRVITPKQAENDEAEKRLVFPWRIMCRTRPPAANMVREIMGRRGTIAYHSGYNPNGMRWAPDNSLIGTVYAIHVRDETTALMLQIAIGDSTME</sequence>
<reference evidence="1 2" key="1">
    <citation type="submission" date="2024-09" db="EMBL/GenBank/DDBJ databases">
        <authorList>
            <person name="Sun Q."/>
            <person name="Mori K."/>
        </authorList>
    </citation>
    <scope>NUCLEOTIDE SEQUENCE [LARGE SCALE GENOMIC DNA]</scope>
    <source>
        <strain evidence="1 2">CICC 11035S</strain>
    </source>
</reference>
<evidence type="ECO:0000313" key="2">
    <source>
        <dbReference type="Proteomes" id="UP001589858"/>
    </source>
</evidence>
<accession>A0ABV6S8A4</accession>
<keyword evidence="2" id="KW-1185">Reference proteome</keyword>
<comment type="caution">
    <text evidence="1">The sequence shown here is derived from an EMBL/GenBank/DDBJ whole genome shotgun (WGS) entry which is preliminary data.</text>
</comment>
<evidence type="ECO:0000313" key="1">
    <source>
        <dbReference type="EMBL" id="MFC0685457.1"/>
    </source>
</evidence>
<name>A0ABV6S8A4_9SPHN</name>
<organism evidence="1 2">
    <name type="scientific">Novosphingobium clariflavum</name>
    <dbReference type="NCBI Taxonomy" id="2029884"/>
    <lineage>
        <taxon>Bacteria</taxon>
        <taxon>Pseudomonadati</taxon>
        <taxon>Pseudomonadota</taxon>
        <taxon>Alphaproteobacteria</taxon>
        <taxon>Sphingomonadales</taxon>
        <taxon>Sphingomonadaceae</taxon>
        <taxon>Novosphingobium</taxon>
    </lineage>
</organism>
<dbReference type="Proteomes" id="UP001589858">
    <property type="component" value="Unassembled WGS sequence"/>
</dbReference>
<proteinExistence type="predicted"/>